<protein>
    <submittedName>
        <fullName evidence="2">DUF2490 domain-containing protein</fullName>
    </submittedName>
</protein>
<dbReference type="InterPro" id="IPR019619">
    <property type="entry name" value="DUF2490"/>
</dbReference>
<feature type="signal peptide" evidence="1">
    <location>
        <begin position="1"/>
        <end position="19"/>
    </location>
</feature>
<dbReference type="Proteomes" id="UP001595789">
    <property type="component" value="Unassembled WGS sequence"/>
</dbReference>
<name>A0ABV8PA19_9SPHI</name>
<comment type="caution">
    <text evidence="2">The sequence shown here is derived from an EMBL/GenBank/DDBJ whole genome shotgun (WGS) entry which is preliminary data.</text>
</comment>
<dbReference type="RefSeq" id="WP_378983360.1">
    <property type="nucleotide sequence ID" value="NZ_JBHSBW010000007.1"/>
</dbReference>
<dbReference type="Pfam" id="PF10677">
    <property type="entry name" value="DUF2490"/>
    <property type="match status" value="1"/>
</dbReference>
<evidence type="ECO:0000313" key="3">
    <source>
        <dbReference type="Proteomes" id="UP001595789"/>
    </source>
</evidence>
<evidence type="ECO:0000313" key="2">
    <source>
        <dbReference type="EMBL" id="MFC4210956.1"/>
    </source>
</evidence>
<keyword evidence="3" id="KW-1185">Reference proteome</keyword>
<accession>A0ABV8PA19</accession>
<feature type="chain" id="PRO_5045141415" evidence="1">
    <location>
        <begin position="20"/>
        <end position="229"/>
    </location>
</feature>
<evidence type="ECO:0000256" key="1">
    <source>
        <dbReference type="SAM" id="SignalP"/>
    </source>
</evidence>
<reference evidence="3" key="1">
    <citation type="journal article" date="2019" name="Int. J. Syst. Evol. Microbiol.">
        <title>The Global Catalogue of Microorganisms (GCM) 10K type strain sequencing project: providing services to taxonomists for standard genome sequencing and annotation.</title>
        <authorList>
            <consortium name="The Broad Institute Genomics Platform"/>
            <consortium name="The Broad Institute Genome Sequencing Center for Infectious Disease"/>
            <person name="Wu L."/>
            <person name="Ma J."/>
        </authorList>
    </citation>
    <scope>NUCLEOTIDE SEQUENCE [LARGE SCALE GENOMIC DNA]</scope>
    <source>
        <strain evidence="3">CCM 8691</strain>
    </source>
</reference>
<organism evidence="2 3">
    <name type="scientific">Pedobacter lithocola</name>
    <dbReference type="NCBI Taxonomy" id="1908239"/>
    <lineage>
        <taxon>Bacteria</taxon>
        <taxon>Pseudomonadati</taxon>
        <taxon>Bacteroidota</taxon>
        <taxon>Sphingobacteriia</taxon>
        <taxon>Sphingobacteriales</taxon>
        <taxon>Sphingobacteriaceae</taxon>
        <taxon>Pedobacter</taxon>
    </lineage>
</organism>
<dbReference type="EMBL" id="JBHSBW010000007">
    <property type="protein sequence ID" value="MFC4210956.1"/>
    <property type="molecule type" value="Genomic_DNA"/>
</dbReference>
<proteinExistence type="predicted"/>
<sequence>MKQLGVIILILCCTNHLFAQFENAGWIFISHKQSLSEKLDIRADFQLRSADKLSYLSGILLRGALSYNLNKQNSIALGYAYLGSWEYEQDFKTSSGEQRIFEQYLNQHSFGEIEGSLRLRLEQRFMQEGGETNFSQRGRIFLSAQIPILANEDFSKGIYTGLQDEFFMNLQKKENVNGSFFDQNRLFASLGYRWNKKIDTEFGYMYWRQKEEAGIINRNIWQLMITTSF</sequence>
<gene>
    <name evidence="2" type="ORF">ACFOWA_07175</name>
</gene>
<keyword evidence="1" id="KW-0732">Signal</keyword>